<feature type="region of interest" description="Disordered" evidence="2">
    <location>
        <begin position="96"/>
        <end position="118"/>
    </location>
</feature>
<evidence type="ECO:0000256" key="2">
    <source>
        <dbReference type="SAM" id="MobiDB-lite"/>
    </source>
</evidence>
<evidence type="ECO:0000256" key="1">
    <source>
        <dbReference type="SAM" id="Coils"/>
    </source>
</evidence>
<dbReference type="InParanoid" id="A0A3Q0KP31"/>
<dbReference type="GO" id="GO:0007130">
    <property type="term" value="P:synaptonemal complex assembly"/>
    <property type="evidence" value="ECO:0007669"/>
    <property type="project" value="InterPro"/>
</dbReference>
<feature type="coiled-coil region" evidence="1">
    <location>
        <begin position="538"/>
        <end position="614"/>
    </location>
</feature>
<reference evidence="4" key="2">
    <citation type="submission" date="2018-12" db="UniProtKB">
        <authorList>
            <consortium name="WormBaseParasite"/>
        </authorList>
    </citation>
    <scope>IDENTIFICATION</scope>
    <source>
        <strain evidence="4">Puerto Rican</strain>
    </source>
</reference>
<keyword evidence="1" id="KW-0175">Coiled coil</keyword>
<dbReference type="Pfam" id="PF05483">
    <property type="entry name" value="SCP-1"/>
    <property type="match status" value="1"/>
</dbReference>
<feature type="compositionally biased region" description="Polar residues" evidence="2">
    <location>
        <begin position="109"/>
        <end position="118"/>
    </location>
</feature>
<dbReference type="WBParaSite" id="Smp_145580.1">
    <property type="protein sequence ID" value="Smp_145580.1"/>
    <property type="gene ID" value="Smp_145580"/>
</dbReference>
<dbReference type="Proteomes" id="UP000008854">
    <property type="component" value="Unassembled WGS sequence"/>
</dbReference>
<sequence>MFMKSSFLRQFRKEETALHPVGFSEPSQIDSKKPSSLIWKGLEDGNASSTCDLDDDDYFEGDHFMSPNETNLSIPSKTNWNDNKWSKMLKFGDEPKKRDLVPFTPESPKISNLRNTSQKSHVNKTIISLDNLDQARPQSPLDDLGVPKKAPESPMLNFLSKKPSASFMQSPDAHNVSTSSEDSVYFHRASKVCQDYTGEVKTHLDKVHDKPVTEFSVEDKSDTLCDNLKFLYKRLRQEAENLETWKCCTMSKLEEKCLDLQSYESLVENLRRANLELQMNMETVSLKYKDELAVREKLSEQFSAIKQQCTTLELKAEKLMEANLIIESKFCQSEIVNNSLLSIFKTIKDNLIEQSNKCLDKFKESEKLVTGKILDLETLQESYIAMDEKNKLLQDELLHWRQKHHSDIIQMQTEIDQLSTENIELKELEKTLMCTNEKNLSLIKRLQDAIAEEKINGENAEQMLKNNSKENDELRDLVAQIGDKNLYVLEMFNTLNKKFILLENQTTTLRSHFKCFTNKIGNMIAKLNSFQVQQENSKEEMVIDLKDEQQNIKKLAQKINEKSIVIHKFESSLYQTCVNLVMESEILKIDRENLVNLNRKVFELEKEIEFYHMNENALRGALKKCQTQNEKLQIINDSLHTQLNCESRNCTKANENYLKAEALVKHLEEKARSNQNEIKDLTEKARAIEKELKEERLNCSKVKETLEFHEKKFYELKMSSEKNQQALDLARMQIKEKEEHHEELKRQLVNLNQEKEQSILKQIQLTNNINDVTIQLEYSRQEIGQQKLREKLIQEQNQRLENEKTELQKRNESITDELLSLKERLNQQADEIKQKQDEVESLKEIIDLKNIESSKSSRKVDKKLNESMNLIQKLREQTKELSQEKKEILKKHMIKEQELKKLEVKAINQEKELREANDEKQRLYEELKRMKQDQVERETVLAENNRELLKLRSIEKEYQEFQHQIYANSPPVSTQLPKEIHEKVTQTPKSPAVSLKLDNLVGRTFVQFKTSPQNMTETPTKTPKSILKQPGSATKRRRVFFASPDYESMVNNEEEPGYQKQEFEFPLFRKVSPFTMNTPKIQNLQTLDKVTNIRKTPRKTGRQITEECYKMDTEKSWFDCEQIFGYGAED</sequence>
<protein>
    <submittedName>
        <fullName evidence="4">Putative progesterone-induced-blocking factor</fullName>
    </submittedName>
</protein>
<evidence type="ECO:0000313" key="4">
    <source>
        <dbReference type="WBParaSite" id="Smp_145580.1"/>
    </source>
</evidence>
<dbReference type="STRING" id="6183.A0A3Q0KP31"/>
<evidence type="ECO:0000313" key="3">
    <source>
        <dbReference type="Proteomes" id="UP000008854"/>
    </source>
</evidence>
<feature type="coiled-coil region" evidence="1">
    <location>
        <begin position="376"/>
        <end position="480"/>
    </location>
</feature>
<dbReference type="GO" id="GO:0000795">
    <property type="term" value="C:synaptonemal complex"/>
    <property type="evidence" value="ECO:0007669"/>
    <property type="project" value="InterPro"/>
</dbReference>
<accession>A0A3Q0KP31</accession>
<proteinExistence type="predicted"/>
<feature type="coiled-coil region" evidence="1">
    <location>
        <begin position="650"/>
        <end position="964"/>
    </location>
</feature>
<feature type="coiled-coil region" evidence="1">
    <location>
        <begin position="253"/>
        <end position="315"/>
    </location>
</feature>
<organism evidence="3 4">
    <name type="scientific">Schistosoma mansoni</name>
    <name type="common">Blood fluke</name>
    <dbReference type="NCBI Taxonomy" id="6183"/>
    <lineage>
        <taxon>Eukaryota</taxon>
        <taxon>Metazoa</taxon>
        <taxon>Spiralia</taxon>
        <taxon>Lophotrochozoa</taxon>
        <taxon>Platyhelminthes</taxon>
        <taxon>Trematoda</taxon>
        <taxon>Digenea</taxon>
        <taxon>Strigeidida</taxon>
        <taxon>Schistosomatoidea</taxon>
        <taxon>Schistosomatidae</taxon>
        <taxon>Schistosoma</taxon>
    </lineage>
</organism>
<reference evidence="3" key="1">
    <citation type="journal article" date="2012" name="PLoS Negl. Trop. Dis.">
        <title>A systematically improved high quality genome and transcriptome of the human blood fluke Schistosoma mansoni.</title>
        <authorList>
            <person name="Protasio A.V."/>
            <person name="Tsai I.J."/>
            <person name="Babbage A."/>
            <person name="Nichol S."/>
            <person name="Hunt M."/>
            <person name="Aslett M.A."/>
            <person name="De Silva N."/>
            <person name="Velarde G.S."/>
            <person name="Anderson T.J."/>
            <person name="Clark R.C."/>
            <person name="Davidson C."/>
            <person name="Dillon G.P."/>
            <person name="Holroyd N.E."/>
            <person name="LoVerde P.T."/>
            <person name="Lloyd C."/>
            <person name="McQuillan J."/>
            <person name="Oliveira G."/>
            <person name="Otto T.D."/>
            <person name="Parker-Manuel S.J."/>
            <person name="Quail M.A."/>
            <person name="Wilson R.A."/>
            <person name="Zerlotini A."/>
            <person name="Dunne D.W."/>
            <person name="Berriman M."/>
        </authorList>
    </citation>
    <scope>NUCLEOTIDE SEQUENCE [LARGE SCALE GENOMIC DNA]</scope>
    <source>
        <strain evidence="3">Puerto Rican</strain>
    </source>
</reference>
<keyword evidence="3" id="KW-1185">Reference proteome</keyword>
<dbReference type="AlphaFoldDB" id="A0A3Q0KP31"/>
<dbReference type="InterPro" id="IPR008827">
    <property type="entry name" value="SYCP1"/>
</dbReference>
<name>A0A3Q0KP31_SCHMA</name>